<organism evidence="2 3">
    <name type="scientific">Lentinula raphanica</name>
    <dbReference type="NCBI Taxonomy" id="153919"/>
    <lineage>
        <taxon>Eukaryota</taxon>
        <taxon>Fungi</taxon>
        <taxon>Dikarya</taxon>
        <taxon>Basidiomycota</taxon>
        <taxon>Agaricomycotina</taxon>
        <taxon>Agaricomycetes</taxon>
        <taxon>Agaricomycetidae</taxon>
        <taxon>Agaricales</taxon>
        <taxon>Marasmiineae</taxon>
        <taxon>Omphalotaceae</taxon>
        <taxon>Lentinula</taxon>
    </lineage>
</organism>
<sequence length="329" mass="36609">MSPDEQELLASFAQVAFFNTVNSIVTITGYGAFVLGSVIAILSLLRRYSVRHSPTSRGLLICLIVIFICFTWDVFYSGGFNLDDIDYTFVRIIPGGLIAQAESADNHTMLWQYMPSWAATINLLLSDCIVAWRAWILFQQEKFWRLALVALMVANIGINIADCIWGDIELQVEVMGSTTLDWLSSTLSLAVNLCATFLIALKAWNHHRFMTNAFLHKKTRAQRVLLLLVESGAVYCAIQSVYEVFILLDIYTVVHTGFSQAMNVITAMSIVVAACYPIAVIILIHKDISPIVELETATFNRTKDNSGTTRVFPSDAPTVVVQGEYEATT</sequence>
<gene>
    <name evidence="2" type="ORF">F5878DRAFT_660234</name>
</gene>
<keyword evidence="1" id="KW-0472">Membrane</keyword>
<feature type="transmembrane region" description="Helical" evidence="1">
    <location>
        <begin position="57"/>
        <end position="75"/>
    </location>
</feature>
<evidence type="ECO:0000313" key="3">
    <source>
        <dbReference type="Proteomes" id="UP001163846"/>
    </source>
</evidence>
<feature type="transmembrane region" description="Helical" evidence="1">
    <location>
        <begin position="143"/>
        <end position="162"/>
    </location>
</feature>
<dbReference type="Proteomes" id="UP001163846">
    <property type="component" value="Unassembled WGS sequence"/>
</dbReference>
<dbReference type="EMBL" id="MU806124">
    <property type="protein sequence ID" value="KAJ3839507.1"/>
    <property type="molecule type" value="Genomic_DNA"/>
</dbReference>
<name>A0AA38UIE8_9AGAR</name>
<keyword evidence="1" id="KW-1133">Transmembrane helix</keyword>
<feature type="transmembrane region" description="Helical" evidence="1">
    <location>
        <begin position="117"/>
        <end position="136"/>
    </location>
</feature>
<keyword evidence="1" id="KW-0812">Transmembrane</keyword>
<accession>A0AA38UIE8</accession>
<feature type="transmembrane region" description="Helical" evidence="1">
    <location>
        <begin position="262"/>
        <end position="284"/>
    </location>
</feature>
<evidence type="ECO:0000313" key="2">
    <source>
        <dbReference type="EMBL" id="KAJ3839507.1"/>
    </source>
</evidence>
<feature type="transmembrane region" description="Helical" evidence="1">
    <location>
        <begin position="182"/>
        <end position="204"/>
    </location>
</feature>
<feature type="transmembrane region" description="Helical" evidence="1">
    <location>
        <begin position="20"/>
        <end position="45"/>
    </location>
</feature>
<evidence type="ECO:0000256" key="1">
    <source>
        <dbReference type="SAM" id="Phobius"/>
    </source>
</evidence>
<dbReference type="AlphaFoldDB" id="A0AA38UIE8"/>
<comment type="caution">
    <text evidence="2">The sequence shown here is derived from an EMBL/GenBank/DDBJ whole genome shotgun (WGS) entry which is preliminary data.</text>
</comment>
<reference evidence="2" key="1">
    <citation type="submission" date="2022-08" db="EMBL/GenBank/DDBJ databases">
        <authorList>
            <consortium name="DOE Joint Genome Institute"/>
            <person name="Min B."/>
            <person name="Riley R."/>
            <person name="Sierra-Patev S."/>
            <person name="Naranjo-Ortiz M."/>
            <person name="Looney B."/>
            <person name="Konkel Z."/>
            <person name="Slot J.C."/>
            <person name="Sakamoto Y."/>
            <person name="Steenwyk J.L."/>
            <person name="Rokas A."/>
            <person name="Carro J."/>
            <person name="Camarero S."/>
            <person name="Ferreira P."/>
            <person name="Molpeceres G."/>
            <person name="Ruiz-Duenas F.J."/>
            <person name="Serrano A."/>
            <person name="Henrissat B."/>
            <person name="Drula E."/>
            <person name="Hughes K.W."/>
            <person name="Mata J.L."/>
            <person name="Ishikawa N.K."/>
            <person name="Vargas-Isla R."/>
            <person name="Ushijima S."/>
            <person name="Smith C.A."/>
            <person name="Ahrendt S."/>
            <person name="Andreopoulos W."/>
            <person name="He G."/>
            <person name="Labutti K."/>
            <person name="Lipzen A."/>
            <person name="Ng V."/>
            <person name="Sandor L."/>
            <person name="Barry K."/>
            <person name="Martinez A.T."/>
            <person name="Xiao Y."/>
            <person name="Gibbons J.G."/>
            <person name="Terashima K."/>
            <person name="Hibbett D.S."/>
            <person name="Grigoriev I.V."/>
        </authorList>
    </citation>
    <scope>NUCLEOTIDE SEQUENCE</scope>
    <source>
        <strain evidence="2">TFB9207</strain>
    </source>
</reference>
<proteinExistence type="predicted"/>
<keyword evidence="3" id="KW-1185">Reference proteome</keyword>
<feature type="transmembrane region" description="Helical" evidence="1">
    <location>
        <begin position="224"/>
        <end position="242"/>
    </location>
</feature>
<protein>
    <submittedName>
        <fullName evidence="2">Uncharacterized protein</fullName>
    </submittedName>
</protein>